<evidence type="ECO:0000256" key="1">
    <source>
        <dbReference type="SAM" id="SignalP"/>
    </source>
</evidence>
<accession>A0A9N9RZN7</accession>
<name>A0A9N9RZN7_9DIPT</name>
<dbReference type="OrthoDB" id="10369810at2759"/>
<evidence type="ECO:0000313" key="3">
    <source>
        <dbReference type="Proteomes" id="UP001153620"/>
    </source>
</evidence>
<reference evidence="2" key="1">
    <citation type="submission" date="2022-01" db="EMBL/GenBank/DDBJ databases">
        <authorList>
            <person name="King R."/>
        </authorList>
    </citation>
    <scope>NUCLEOTIDE SEQUENCE</scope>
</reference>
<feature type="chain" id="PRO_5040299082" evidence="1">
    <location>
        <begin position="24"/>
        <end position="173"/>
    </location>
</feature>
<keyword evidence="3" id="KW-1185">Reference proteome</keyword>
<dbReference type="Proteomes" id="UP001153620">
    <property type="component" value="Chromosome 3"/>
</dbReference>
<proteinExistence type="predicted"/>
<dbReference type="EMBL" id="OU895879">
    <property type="protein sequence ID" value="CAG9806606.1"/>
    <property type="molecule type" value="Genomic_DNA"/>
</dbReference>
<protein>
    <submittedName>
        <fullName evidence="2">Uncharacterized protein</fullName>
    </submittedName>
</protein>
<evidence type="ECO:0000313" key="2">
    <source>
        <dbReference type="EMBL" id="CAG9806606.1"/>
    </source>
</evidence>
<keyword evidence="1" id="KW-0732">Signal</keyword>
<feature type="signal peptide" evidence="1">
    <location>
        <begin position="1"/>
        <end position="23"/>
    </location>
</feature>
<sequence>MRVFTLITASALLVPIFLPFGSAVMRFVLDEEITNCGNEDWMVDLTNFKLIIVNDTTTVANGTCILLTAVNTPWKLNFYGEQYERGHWMKKFERNFQDFCKNILKPGELWYDPFNKKLKGKQCPYNKNQIFPADEDTVYFDVSYMPPTFQGRWRFTIDGDLGCFRVRFDFVDF</sequence>
<dbReference type="AlphaFoldDB" id="A0A9N9RZN7"/>
<reference evidence="2" key="2">
    <citation type="submission" date="2022-10" db="EMBL/GenBank/DDBJ databases">
        <authorList>
            <consortium name="ENA_rothamsted_submissions"/>
            <consortium name="culmorum"/>
            <person name="King R."/>
        </authorList>
    </citation>
    <scope>NUCLEOTIDE SEQUENCE</scope>
</reference>
<organism evidence="2 3">
    <name type="scientific">Chironomus riparius</name>
    <dbReference type="NCBI Taxonomy" id="315576"/>
    <lineage>
        <taxon>Eukaryota</taxon>
        <taxon>Metazoa</taxon>
        <taxon>Ecdysozoa</taxon>
        <taxon>Arthropoda</taxon>
        <taxon>Hexapoda</taxon>
        <taxon>Insecta</taxon>
        <taxon>Pterygota</taxon>
        <taxon>Neoptera</taxon>
        <taxon>Endopterygota</taxon>
        <taxon>Diptera</taxon>
        <taxon>Nematocera</taxon>
        <taxon>Chironomoidea</taxon>
        <taxon>Chironomidae</taxon>
        <taxon>Chironominae</taxon>
        <taxon>Chironomus</taxon>
    </lineage>
</organism>
<gene>
    <name evidence="2" type="ORF">CHIRRI_LOCUS9461</name>
</gene>